<dbReference type="InterPro" id="IPR030395">
    <property type="entry name" value="GP_PDE_dom"/>
</dbReference>
<dbReference type="Gene3D" id="3.20.20.190">
    <property type="entry name" value="Phosphatidylinositol (PI) phosphodiesterase"/>
    <property type="match status" value="1"/>
</dbReference>
<dbReference type="Proteomes" id="UP000391919">
    <property type="component" value="Unassembled WGS sequence"/>
</dbReference>
<dbReference type="GO" id="GO:0006629">
    <property type="term" value="P:lipid metabolic process"/>
    <property type="evidence" value="ECO:0007669"/>
    <property type="project" value="InterPro"/>
</dbReference>
<dbReference type="AlphaFoldDB" id="A0A5J4J4D1"/>
<gene>
    <name evidence="2" type="primary">yagA</name>
    <name evidence="2" type="ORF">BpJC7_11490</name>
</gene>
<comment type="caution">
    <text evidence="2">The sequence shown here is derived from an EMBL/GenBank/DDBJ whole genome shotgun (WGS) entry which is preliminary data.</text>
</comment>
<dbReference type="PANTHER" id="PTHR46211">
    <property type="entry name" value="GLYCEROPHOSPHORYL DIESTER PHOSPHODIESTERASE"/>
    <property type="match status" value="1"/>
</dbReference>
<dbReference type="SUPFAM" id="SSF51695">
    <property type="entry name" value="PLC-like phosphodiesterases"/>
    <property type="match status" value="1"/>
</dbReference>
<dbReference type="RefSeq" id="WP_151705912.1">
    <property type="nucleotide sequence ID" value="NZ_BKZQ01000011.1"/>
</dbReference>
<reference evidence="2 3" key="1">
    <citation type="submission" date="2019-09" db="EMBL/GenBank/DDBJ databases">
        <title>Draft genome sequence of Bacillus sp. JC-7.</title>
        <authorList>
            <person name="Tanaka N."/>
            <person name="Shiwa Y."/>
            <person name="Fujita N."/>
            <person name="Tanasupawat S."/>
        </authorList>
    </citation>
    <scope>NUCLEOTIDE SEQUENCE [LARGE SCALE GENOMIC DNA]</scope>
    <source>
        <strain evidence="2 3">JC-7</strain>
    </source>
</reference>
<dbReference type="PANTHER" id="PTHR46211:SF1">
    <property type="entry name" value="GLYCEROPHOSPHODIESTER PHOSPHODIESTERASE, CYTOPLASMIC"/>
    <property type="match status" value="1"/>
</dbReference>
<evidence type="ECO:0000313" key="2">
    <source>
        <dbReference type="EMBL" id="GER69846.1"/>
    </source>
</evidence>
<dbReference type="PROSITE" id="PS51704">
    <property type="entry name" value="GP_PDE"/>
    <property type="match status" value="1"/>
</dbReference>
<accession>A0A5J4J4D1</accession>
<name>A0A5J4J4D1_9BACI</name>
<evidence type="ECO:0000313" key="3">
    <source>
        <dbReference type="Proteomes" id="UP000391919"/>
    </source>
</evidence>
<dbReference type="EMBL" id="BKZQ01000011">
    <property type="protein sequence ID" value="GER69846.1"/>
    <property type="molecule type" value="Genomic_DNA"/>
</dbReference>
<sequence>MGETLIFGHRGSKGTHPENTLLGFAHACHIGAEGLELDVHMSKDGELVVIHDEKLDRTTTGSGYVKDLNLNEIKQYSAGKKFKHLSFYDSSWEKETVPTLEEVLELTADYQVSLNIELKTDTFSYPGIEKKALELSERYHLKSRIIFSSFNLSTLIRIKTLDPEAHTAFLTSKRHLDLERMIQDHQLSGLHLNRSFLISKSNLFTTEHSVPVRVWTVNSARSIKKALDLKLAGIITDYPEKALELKKKHAQSVKHAGINFSGVFKLKH</sequence>
<dbReference type="InterPro" id="IPR017946">
    <property type="entry name" value="PLC-like_Pdiesterase_TIM-brl"/>
</dbReference>
<dbReference type="GO" id="GO:0008081">
    <property type="term" value="F:phosphoric diester hydrolase activity"/>
    <property type="evidence" value="ECO:0007669"/>
    <property type="project" value="InterPro"/>
</dbReference>
<proteinExistence type="predicted"/>
<keyword evidence="3" id="KW-1185">Reference proteome</keyword>
<feature type="domain" description="GP-PDE" evidence="1">
    <location>
        <begin position="4"/>
        <end position="246"/>
    </location>
</feature>
<protein>
    <submittedName>
        <fullName evidence="2">Glycerophosphodiester phosphodiesterase</fullName>
    </submittedName>
</protein>
<evidence type="ECO:0000259" key="1">
    <source>
        <dbReference type="PROSITE" id="PS51704"/>
    </source>
</evidence>
<dbReference type="Pfam" id="PF03009">
    <property type="entry name" value="GDPD"/>
    <property type="match status" value="1"/>
</dbReference>
<dbReference type="CDD" id="cd08563">
    <property type="entry name" value="GDPD_TtGDE_like"/>
    <property type="match status" value="1"/>
</dbReference>
<organism evidence="2 3">
    <name type="scientific">Weizmannia acidilactici</name>
    <dbReference type="NCBI Taxonomy" id="2607726"/>
    <lineage>
        <taxon>Bacteria</taxon>
        <taxon>Bacillati</taxon>
        <taxon>Bacillota</taxon>
        <taxon>Bacilli</taxon>
        <taxon>Bacillales</taxon>
        <taxon>Bacillaceae</taxon>
        <taxon>Heyndrickxia</taxon>
    </lineage>
</organism>